<dbReference type="PATRIC" id="fig|171383.3.peg.2257"/>
<accession>A0A0M0HZA5</accession>
<evidence type="ECO:0000313" key="3">
    <source>
        <dbReference type="Proteomes" id="UP000037530"/>
    </source>
</evidence>
<name>A0A0M0HZA5_9VIBR</name>
<dbReference type="Proteomes" id="UP000037530">
    <property type="component" value="Unassembled WGS sequence"/>
</dbReference>
<dbReference type="RefSeq" id="WP_053409162.1">
    <property type="nucleotide sequence ID" value="NZ_DAIPHI010000010.1"/>
</dbReference>
<comment type="caution">
    <text evidence="2">The sequence shown here is derived from an EMBL/GenBank/DDBJ whole genome shotgun (WGS) entry which is preliminary data.</text>
</comment>
<evidence type="ECO:0000313" key="2">
    <source>
        <dbReference type="EMBL" id="KOO07426.1"/>
    </source>
</evidence>
<evidence type="ECO:0008006" key="4">
    <source>
        <dbReference type="Google" id="ProtNLM"/>
    </source>
</evidence>
<organism evidence="2 3">
    <name type="scientific">Vibrio hepatarius</name>
    <dbReference type="NCBI Taxonomy" id="171383"/>
    <lineage>
        <taxon>Bacteria</taxon>
        <taxon>Pseudomonadati</taxon>
        <taxon>Pseudomonadota</taxon>
        <taxon>Gammaproteobacteria</taxon>
        <taxon>Vibrionales</taxon>
        <taxon>Vibrionaceae</taxon>
        <taxon>Vibrio</taxon>
        <taxon>Vibrio oreintalis group</taxon>
    </lineage>
</organism>
<feature type="compositionally biased region" description="Acidic residues" evidence="1">
    <location>
        <begin position="63"/>
        <end position="74"/>
    </location>
</feature>
<dbReference type="Pfam" id="PF08895">
    <property type="entry name" value="DUF1840"/>
    <property type="match status" value="1"/>
</dbReference>
<reference evidence="3" key="1">
    <citation type="submission" date="2015-08" db="EMBL/GenBank/DDBJ databases">
        <title>Vibrio galatheae sp. nov., a novel member of the Vibrionaceae family isolated from the Solomon Islands.</title>
        <authorList>
            <person name="Giubergia S."/>
            <person name="Machado H."/>
            <person name="Mateiu R.V."/>
            <person name="Gram L."/>
        </authorList>
    </citation>
    <scope>NUCLEOTIDE SEQUENCE [LARGE SCALE GENOMIC DNA]</scope>
    <source>
        <strain evidence="3">DSM 19134</strain>
    </source>
</reference>
<dbReference type="AlphaFoldDB" id="A0A0M0HZA5"/>
<proteinExistence type="predicted"/>
<dbReference type="STRING" id="171383.AKJ31_11060"/>
<keyword evidence="3" id="KW-1185">Reference proteome</keyword>
<evidence type="ECO:0000256" key="1">
    <source>
        <dbReference type="SAM" id="MobiDB-lite"/>
    </source>
</evidence>
<protein>
    <recommendedName>
        <fullName evidence="4">DUF1840 domain-containing protein</fullName>
    </recommendedName>
</protein>
<dbReference type="EMBL" id="LHPI01000009">
    <property type="protein sequence ID" value="KOO07426.1"/>
    <property type="molecule type" value="Genomic_DNA"/>
</dbReference>
<gene>
    <name evidence="2" type="ORF">AKJ31_11060</name>
</gene>
<feature type="region of interest" description="Disordered" evidence="1">
    <location>
        <begin position="53"/>
        <end position="75"/>
    </location>
</feature>
<feature type="compositionally biased region" description="Basic and acidic residues" evidence="1">
    <location>
        <begin position="53"/>
        <end position="62"/>
    </location>
</feature>
<dbReference type="OrthoDB" id="5625523at2"/>
<sequence>MLVTFRTKAYANVTMFGNVALEMIKMMGHSETVPGAITAENVPKALEQFKAAVAHEKNKPDPEDVDTDDEDDAEPQVSIATRALPLLELLTAAAKDQCDVMWDKE</sequence>
<dbReference type="InterPro" id="IPR014991">
    <property type="entry name" value="DUF1840"/>
</dbReference>